<evidence type="ECO:0000256" key="2">
    <source>
        <dbReference type="SAM" id="Coils"/>
    </source>
</evidence>
<dbReference type="Pfam" id="PF13879">
    <property type="entry name" value="Hmw_CFAP97"/>
    <property type="match status" value="1"/>
</dbReference>
<protein>
    <submittedName>
        <fullName evidence="3">Uncharacterized protein</fullName>
    </submittedName>
</protein>
<reference evidence="3" key="2">
    <citation type="submission" date="2025-08" db="UniProtKB">
        <authorList>
            <consortium name="Ensembl"/>
        </authorList>
    </citation>
    <scope>IDENTIFICATION</scope>
</reference>
<proteinExistence type="inferred from homology"/>
<sequence length="185" mass="22408">MQSREYKFLPCSRNKYLQQKWKKAYDIHRGKVRRRMFLVFNVHQEAVKIQRENDRLEKKISDIMATPGRGDNRNDYQKKSLHKEKRQRELISISKQNQMIQFRLSQCKPHCSARKWHEDWLNTLKLRDRIGHYPRGSAKQQKVFIFSSIPQTEDHNYLLNSIRIFIDATYWQQEEIVITFARAIA</sequence>
<dbReference type="OMA" id="RIGHYPR"/>
<dbReference type="STRING" id="161767.ENSAPEP00000005080"/>
<dbReference type="Proteomes" id="UP000265080">
    <property type="component" value="Chromosome 12"/>
</dbReference>
<dbReference type="InterPro" id="IPR038792">
    <property type="entry name" value="CFAP97D1/2"/>
</dbReference>
<comment type="similarity">
    <text evidence="1">Belongs to the CFAP97 family.</text>
</comment>
<dbReference type="PANTHER" id="PTHR33768:SF7">
    <property type="entry name" value="CFAP97 DOMAIN CONTAINING 2"/>
    <property type="match status" value="1"/>
</dbReference>
<evidence type="ECO:0000256" key="1">
    <source>
        <dbReference type="ARBA" id="ARBA00008315"/>
    </source>
</evidence>
<organism evidence="3 4">
    <name type="scientific">Amphiprion percula</name>
    <name type="common">Orange clownfish</name>
    <name type="synonym">Lutjanus percula</name>
    <dbReference type="NCBI Taxonomy" id="161767"/>
    <lineage>
        <taxon>Eukaryota</taxon>
        <taxon>Metazoa</taxon>
        <taxon>Chordata</taxon>
        <taxon>Craniata</taxon>
        <taxon>Vertebrata</taxon>
        <taxon>Euteleostomi</taxon>
        <taxon>Actinopterygii</taxon>
        <taxon>Neopterygii</taxon>
        <taxon>Teleostei</taxon>
        <taxon>Neoteleostei</taxon>
        <taxon>Acanthomorphata</taxon>
        <taxon>Ovalentaria</taxon>
        <taxon>Pomacentridae</taxon>
        <taxon>Amphiprion</taxon>
    </lineage>
</organism>
<keyword evidence="4" id="KW-1185">Reference proteome</keyword>
<dbReference type="GeneTree" id="ENSGT00940000164099"/>
<dbReference type="Ensembl" id="ENSAPET00000005215.1">
    <property type="protein sequence ID" value="ENSAPEP00000005080.1"/>
    <property type="gene ID" value="ENSAPEG00000003649.1"/>
</dbReference>
<dbReference type="InterPro" id="IPR029488">
    <property type="entry name" value="Hmw/CFAP97"/>
</dbReference>
<reference evidence="3" key="3">
    <citation type="submission" date="2025-09" db="UniProtKB">
        <authorList>
            <consortium name="Ensembl"/>
        </authorList>
    </citation>
    <scope>IDENTIFICATION</scope>
</reference>
<reference evidence="3 4" key="1">
    <citation type="submission" date="2018-03" db="EMBL/GenBank/DDBJ databases">
        <title>Finding Nemo's genes: A chromosome-scale reference assembly of the genome of the orange clownfish Amphiprion percula.</title>
        <authorList>
            <person name="Lehmann R."/>
        </authorList>
    </citation>
    <scope>NUCLEOTIDE SEQUENCE</scope>
</reference>
<evidence type="ECO:0000313" key="3">
    <source>
        <dbReference type="Ensembl" id="ENSAPEP00000005080.1"/>
    </source>
</evidence>
<dbReference type="AlphaFoldDB" id="A0A3P8RZC7"/>
<keyword evidence="2" id="KW-0175">Coiled coil</keyword>
<dbReference type="PANTHER" id="PTHR33768">
    <property type="entry name" value="MIP11318P"/>
    <property type="match status" value="1"/>
</dbReference>
<name>A0A3P8RZC7_AMPPE</name>
<evidence type="ECO:0000313" key="4">
    <source>
        <dbReference type="Proteomes" id="UP000265080"/>
    </source>
</evidence>
<accession>A0A3P8RZC7</accession>
<feature type="coiled-coil region" evidence="2">
    <location>
        <begin position="39"/>
        <end position="66"/>
    </location>
</feature>